<keyword evidence="4 5" id="KW-0472">Membrane</keyword>
<evidence type="ECO:0000256" key="5">
    <source>
        <dbReference type="SAM" id="Phobius"/>
    </source>
</evidence>
<dbReference type="Proteomes" id="UP000243077">
    <property type="component" value="Chromosome"/>
</dbReference>
<dbReference type="InterPro" id="IPR036259">
    <property type="entry name" value="MFS_trans_sf"/>
</dbReference>
<feature type="transmembrane region" description="Helical" evidence="5">
    <location>
        <begin position="88"/>
        <end position="106"/>
    </location>
</feature>
<dbReference type="InterPro" id="IPR050327">
    <property type="entry name" value="Proton-linked_MCT"/>
</dbReference>
<name>A0A2L2BR68_9MICO</name>
<feature type="transmembrane region" description="Helical" evidence="5">
    <location>
        <begin position="349"/>
        <end position="374"/>
    </location>
</feature>
<dbReference type="KEGG" id="psai:C3B54_111168"/>
<dbReference type="Pfam" id="PF07690">
    <property type="entry name" value="MFS_1"/>
    <property type="match status" value="1"/>
</dbReference>
<protein>
    <submittedName>
        <fullName evidence="7">MFS transporter</fullName>
    </submittedName>
</protein>
<gene>
    <name evidence="7" type="ORF">C3B54_111168</name>
</gene>
<evidence type="ECO:0000256" key="2">
    <source>
        <dbReference type="ARBA" id="ARBA00022692"/>
    </source>
</evidence>
<keyword evidence="3 5" id="KW-1133">Transmembrane helix</keyword>
<feature type="transmembrane region" description="Helical" evidence="5">
    <location>
        <begin position="207"/>
        <end position="226"/>
    </location>
</feature>
<evidence type="ECO:0000313" key="7">
    <source>
        <dbReference type="EMBL" id="AVG24127.1"/>
    </source>
</evidence>
<accession>A0A2L2BR68</accession>
<dbReference type="RefSeq" id="WP_104913650.1">
    <property type="nucleotide sequence ID" value="NZ_CP026923.1"/>
</dbReference>
<keyword evidence="2 5" id="KW-0812">Transmembrane</keyword>
<feature type="transmembrane region" description="Helical" evidence="5">
    <location>
        <begin position="299"/>
        <end position="317"/>
    </location>
</feature>
<dbReference type="SUPFAM" id="SSF103473">
    <property type="entry name" value="MFS general substrate transporter"/>
    <property type="match status" value="1"/>
</dbReference>
<organism evidence="7 8">
    <name type="scientific">Pontimonas salivibrio</name>
    <dbReference type="NCBI Taxonomy" id="1159327"/>
    <lineage>
        <taxon>Bacteria</taxon>
        <taxon>Bacillati</taxon>
        <taxon>Actinomycetota</taxon>
        <taxon>Actinomycetes</taxon>
        <taxon>Micrococcales</taxon>
        <taxon>Microbacteriaceae</taxon>
        <taxon>Pontimonas</taxon>
    </lineage>
</organism>
<feature type="transmembrane region" description="Helical" evidence="5">
    <location>
        <begin position="47"/>
        <end position="68"/>
    </location>
</feature>
<dbReference type="AlphaFoldDB" id="A0A2L2BR68"/>
<evidence type="ECO:0000256" key="1">
    <source>
        <dbReference type="ARBA" id="ARBA00004651"/>
    </source>
</evidence>
<feature type="transmembrane region" description="Helical" evidence="5">
    <location>
        <begin position="175"/>
        <end position="195"/>
    </location>
</feature>
<evidence type="ECO:0000256" key="3">
    <source>
        <dbReference type="ARBA" id="ARBA00022989"/>
    </source>
</evidence>
<feature type="domain" description="Major facilitator superfamily (MFS) profile" evidence="6">
    <location>
        <begin position="49"/>
        <end position="437"/>
    </location>
</feature>
<dbReference type="PROSITE" id="PS50850">
    <property type="entry name" value="MFS"/>
    <property type="match status" value="1"/>
</dbReference>
<dbReference type="OrthoDB" id="146345at2"/>
<dbReference type="EMBL" id="CP026923">
    <property type="protein sequence ID" value="AVG24127.1"/>
    <property type="molecule type" value="Genomic_DNA"/>
</dbReference>
<dbReference type="PANTHER" id="PTHR11360:SF308">
    <property type="entry name" value="BLL3089 PROTEIN"/>
    <property type="match status" value="1"/>
</dbReference>
<dbReference type="InterPro" id="IPR020846">
    <property type="entry name" value="MFS_dom"/>
</dbReference>
<feature type="transmembrane region" description="Helical" evidence="5">
    <location>
        <begin position="118"/>
        <end position="141"/>
    </location>
</feature>
<dbReference type="PANTHER" id="PTHR11360">
    <property type="entry name" value="MONOCARBOXYLATE TRANSPORTER"/>
    <property type="match status" value="1"/>
</dbReference>
<evidence type="ECO:0000259" key="6">
    <source>
        <dbReference type="PROSITE" id="PS50850"/>
    </source>
</evidence>
<dbReference type="GO" id="GO:0005886">
    <property type="term" value="C:plasma membrane"/>
    <property type="evidence" value="ECO:0007669"/>
    <property type="project" value="UniProtKB-SubCell"/>
</dbReference>
<feature type="transmembrane region" description="Helical" evidence="5">
    <location>
        <begin position="386"/>
        <end position="406"/>
    </location>
</feature>
<proteinExistence type="predicted"/>
<dbReference type="GO" id="GO:0022857">
    <property type="term" value="F:transmembrane transporter activity"/>
    <property type="evidence" value="ECO:0007669"/>
    <property type="project" value="InterPro"/>
</dbReference>
<feature type="transmembrane region" description="Helical" evidence="5">
    <location>
        <begin position="258"/>
        <end position="287"/>
    </location>
</feature>
<evidence type="ECO:0000256" key="4">
    <source>
        <dbReference type="ARBA" id="ARBA00023136"/>
    </source>
</evidence>
<dbReference type="Gene3D" id="1.20.1250.20">
    <property type="entry name" value="MFS general substrate transporter like domains"/>
    <property type="match status" value="2"/>
</dbReference>
<dbReference type="InterPro" id="IPR011701">
    <property type="entry name" value="MFS"/>
</dbReference>
<evidence type="ECO:0000313" key="8">
    <source>
        <dbReference type="Proteomes" id="UP000243077"/>
    </source>
</evidence>
<feature type="transmembrane region" description="Helical" evidence="5">
    <location>
        <begin position="412"/>
        <end position="432"/>
    </location>
</feature>
<feature type="transmembrane region" description="Helical" evidence="5">
    <location>
        <begin position="324"/>
        <end position="343"/>
    </location>
</feature>
<reference evidence="7 8" key="1">
    <citation type="submission" date="2018-02" db="EMBL/GenBank/DDBJ databases">
        <title>Complete genome of the streamlined marine actinobacterium Pontimonas salivibrio CL-TW6 adapted to coastal planktonic lifestype.</title>
        <authorList>
            <person name="Cho B.C."/>
            <person name="Hardies S.C."/>
            <person name="Jang G.I."/>
            <person name="Hwang C.Y."/>
        </authorList>
    </citation>
    <scope>NUCLEOTIDE SEQUENCE [LARGE SCALE GENOMIC DNA]</scope>
    <source>
        <strain evidence="7 8">CL-TW6</strain>
    </source>
</reference>
<sequence length="448" mass="46775">MSNREEYPDPSFPVTGTVPIIRPDDEELYRLEQEKKDRKDPGPRGRLWLFIVLAGGIFAALTAPGQTAGLSPFTDPLIAEIGVDRTEISFSYLIATLAGATAMPLVGRALDKFGARLAIVWIGVALAAVLVAASFVTEILGLTGAYVGLRMVGQGALTLASTTLVARLVTHRSGLALGISGAMGAAGISLAPVGIERLITLTDIATAWRIEAATVLVIALPLALLLPKDRPRTHTETGSLIVHVPEAGYTQKQAAGTLMFWAFTAAGFTVGMMVTGLAFHLISILGAQGLTTLEAASNFIPQTIAALLLTLGFGAIVDKIDPRWGLIASMVSMAGAMMLLPFVEPGLWGIVFGLLLGAAQGSIRGVEAAAFVRYFGRGHIGSIRGLSTAVMLASTSLGPLYFALGLEWSGSYLAPSLWGALLPAAVIILALLAKEPPQEAEAVAVGKK</sequence>
<keyword evidence="8" id="KW-1185">Reference proteome</keyword>
<comment type="subcellular location">
    <subcellularLocation>
        <location evidence="1">Cell membrane</location>
        <topology evidence="1">Multi-pass membrane protein</topology>
    </subcellularLocation>
</comment>
<feature type="transmembrane region" description="Helical" evidence="5">
    <location>
        <begin position="147"/>
        <end position="168"/>
    </location>
</feature>